<dbReference type="Gene3D" id="2.60.120.10">
    <property type="entry name" value="Jelly Rolls"/>
    <property type="match status" value="1"/>
</dbReference>
<dbReference type="InterPro" id="IPR010282">
    <property type="entry name" value="Uncharacterised_HutD/Ves"/>
</dbReference>
<proteinExistence type="predicted"/>
<dbReference type="PANTHER" id="PTHR37943:SF1">
    <property type="entry name" value="PROTEIN VES"/>
    <property type="match status" value="1"/>
</dbReference>
<gene>
    <name evidence="1" type="ORF">GQN54_10190</name>
</gene>
<dbReference type="InterPro" id="IPR014710">
    <property type="entry name" value="RmlC-like_jellyroll"/>
</dbReference>
<keyword evidence="2" id="KW-1185">Reference proteome</keyword>
<dbReference type="AlphaFoldDB" id="A0A6N9NN17"/>
<protein>
    <recommendedName>
        <fullName evidence="3">HutD family protein</fullName>
    </recommendedName>
</protein>
<dbReference type="EMBL" id="WWNE01000007">
    <property type="protein sequence ID" value="NBG66487.1"/>
    <property type="molecule type" value="Genomic_DNA"/>
</dbReference>
<evidence type="ECO:0000313" key="2">
    <source>
        <dbReference type="Proteomes" id="UP000470771"/>
    </source>
</evidence>
<name>A0A6N9NN17_9FLAO</name>
<dbReference type="Proteomes" id="UP000470771">
    <property type="component" value="Unassembled WGS sequence"/>
</dbReference>
<dbReference type="PANTHER" id="PTHR37943">
    <property type="entry name" value="PROTEIN VES"/>
    <property type="match status" value="1"/>
</dbReference>
<comment type="caution">
    <text evidence="1">The sequence shown here is derived from an EMBL/GenBank/DDBJ whole genome shotgun (WGS) entry which is preliminary data.</text>
</comment>
<organism evidence="1 2">
    <name type="scientific">Acidiluteibacter ferrifornacis</name>
    <dbReference type="NCBI Taxonomy" id="2692424"/>
    <lineage>
        <taxon>Bacteria</taxon>
        <taxon>Pseudomonadati</taxon>
        <taxon>Bacteroidota</taxon>
        <taxon>Flavobacteriia</taxon>
        <taxon>Flavobacteriales</taxon>
        <taxon>Cryomorphaceae</taxon>
        <taxon>Acidiluteibacter</taxon>
    </lineage>
</organism>
<evidence type="ECO:0000313" key="1">
    <source>
        <dbReference type="EMBL" id="NBG66487.1"/>
    </source>
</evidence>
<dbReference type="InterPro" id="IPR011051">
    <property type="entry name" value="RmlC_Cupin_sf"/>
</dbReference>
<evidence type="ECO:0008006" key="3">
    <source>
        <dbReference type="Google" id="ProtNLM"/>
    </source>
</evidence>
<reference evidence="1 2" key="1">
    <citation type="submission" date="2019-12" db="EMBL/GenBank/DDBJ databases">
        <authorList>
            <person name="Zhao J."/>
        </authorList>
    </citation>
    <scope>NUCLEOTIDE SEQUENCE [LARGE SCALE GENOMIC DNA]</scope>
    <source>
        <strain evidence="1 2">S-15</strain>
    </source>
</reference>
<dbReference type="SUPFAM" id="SSF51182">
    <property type="entry name" value="RmlC-like cupins"/>
    <property type="match status" value="1"/>
</dbReference>
<dbReference type="Pfam" id="PF05962">
    <property type="entry name" value="HutD"/>
    <property type="match status" value="1"/>
</dbReference>
<accession>A0A6N9NN17</accession>
<sequence>MKTQLIPSAAHTTTQWSGGSTTQLFIFPNGSNVSDRNFYFRISTAKVEVSESTFTPFVGFDRTLLILDGSIQISHEGHHKRVLKPFDQDFFKGDWNTKSVGIGVDFNVIIKPEFSNTTEVLKISKGEEVAIEGSSNWLIFYLYKGAIEINNEFLLQQSDVLVAEESEREVLKVIADEESIVILVKISVLKSQL</sequence>
<dbReference type="RefSeq" id="WP_160633433.1">
    <property type="nucleotide sequence ID" value="NZ_WWNE01000007.1"/>
</dbReference>